<dbReference type="SUPFAM" id="SSF82861">
    <property type="entry name" value="Mechanosensitive channel protein MscS (YggB), transmembrane region"/>
    <property type="match status" value="1"/>
</dbReference>
<dbReference type="InterPro" id="IPR052702">
    <property type="entry name" value="MscS-like_channel"/>
</dbReference>
<evidence type="ECO:0000256" key="6">
    <source>
        <dbReference type="ARBA" id="ARBA00023136"/>
    </source>
</evidence>
<feature type="transmembrane region" description="Helical" evidence="7">
    <location>
        <begin position="222"/>
        <end position="241"/>
    </location>
</feature>
<name>A0A5C6UQ95_9SPHN</name>
<gene>
    <name evidence="10" type="ORF">FSZ31_00170</name>
</gene>
<dbReference type="GO" id="GO:0005886">
    <property type="term" value="C:plasma membrane"/>
    <property type="evidence" value="ECO:0007669"/>
    <property type="project" value="UniProtKB-SubCell"/>
</dbReference>
<feature type="domain" description="Mechanosensitive ion channel MscS C-terminal" evidence="9">
    <location>
        <begin position="318"/>
        <end position="401"/>
    </location>
</feature>
<feature type="transmembrane region" description="Helical" evidence="7">
    <location>
        <begin position="154"/>
        <end position="177"/>
    </location>
</feature>
<evidence type="ECO:0000259" key="9">
    <source>
        <dbReference type="Pfam" id="PF21082"/>
    </source>
</evidence>
<dbReference type="Proteomes" id="UP000321129">
    <property type="component" value="Unassembled WGS sequence"/>
</dbReference>
<dbReference type="InterPro" id="IPR006685">
    <property type="entry name" value="MscS_channel_2nd"/>
</dbReference>
<comment type="caution">
    <text evidence="10">The sequence shown here is derived from an EMBL/GenBank/DDBJ whole genome shotgun (WGS) entry which is preliminary data.</text>
</comment>
<feature type="transmembrane region" description="Helical" evidence="7">
    <location>
        <begin position="58"/>
        <end position="79"/>
    </location>
</feature>
<sequence>MATYSIPPLGQHQLVELGIAGAIIFAILSIAVVVARYFGPGLAQRLEDNAVDARFPLATRAVAILRHLVAALLLAATLGFHDWTFYAQLAVGFTFAAASALFLKNLLIGLRISFPIVLAVSLVVFVFILSNAVGQLSSITSALDKAGFDIGNSRFSLLTIIKIVLALVILFALIRLANRGIKQMVRRNKALDEAQKLLTEKLAAVAILIAAFFVGIDMLGIDITAFAVFSGAFGLAIGFGLQKTFGNLIAGIILLMDRSIKPGDVIVVGESFGWVNKIGVRAVSVITRDGKEHLIPNENLMTQEVENWSYSSKNVRVHIPVGVSYRCDIHKAQELMLQAATDAKRVLNAPKPNVWMSGFGDSSVNFEILAWIKDPQEGVGNVKSEVLNRLWDLFKENDIEIPFPQRDINVRTIDDEFVDKIAARMLARGDEAAQPKAAVTKAAAKKS</sequence>
<keyword evidence="11" id="KW-1185">Reference proteome</keyword>
<feature type="domain" description="Mechanosensitive ion channel MscS" evidence="8">
    <location>
        <begin position="244"/>
        <end position="309"/>
    </location>
</feature>
<evidence type="ECO:0000256" key="1">
    <source>
        <dbReference type="ARBA" id="ARBA00004651"/>
    </source>
</evidence>
<proteinExistence type="inferred from homology"/>
<dbReference type="InterPro" id="IPR010920">
    <property type="entry name" value="LSM_dom_sf"/>
</dbReference>
<dbReference type="AlphaFoldDB" id="A0A5C6UQ95"/>
<organism evidence="10 11">
    <name type="scientific">Flavisphingopyxis soli</name>
    <dbReference type="NCBI Taxonomy" id="2601267"/>
    <lineage>
        <taxon>Bacteria</taxon>
        <taxon>Pseudomonadati</taxon>
        <taxon>Pseudomonadota</taxon>
        <taxon>Alphaproteobacteria</taxon>
        <taxon>Sphingomonadales</taxon>
        <taxon>Sphingopyxidaceae</taxon>
        <taxon>Flavisphingopyxis</taxon>
    </lineage>
</organism>
<dbReference type="Gene3D" id="2.30.30.60">
    <property type="match status" value="1"/>
</dbReference>
<evidence type="ECO:0000256" key="4">
    <source>
        <dbReference type="ARBA" id="ARBA00022692"/>
    </source>
</evidence>
<dbReference type="Gene3D" id="3.30.70.100">
    <property type="match status" value="1"/>
</dbReference>
<dbReference type="PANTHER" id="PTHR30347:SF1">
    <property type="entry name" value="MECHANOSENSITIVE CHANNEL MSCK"/>
    <property type="match status" value="1"/>
</dbReference>
<keyword evidence="4 7" id="KW-0812">Transmembrane</keyword>
<reference evidence="10 11" key="1">
    <citation type="submission" date="2019-08" db="EMBL/GenBank/DDBJ databases">
        <title>Sphingorhabdus soil sp. nov., isolated from arctic soil.</title>
        <authorList>
            <person name="Liu Y."/>
        </authorList>
    </citation>
    <scope>NUCLEOTIDE SEQUENCE [LARGE SCALE GENOMIC DNA]</scope>
    <source>
        <strain evidence="10 11">D-2Q-5-6</strain>
    </source>
</reference>
<evidence type="ECO:0000256" key="7">
    <source>
        <dbReference type="SAM" id="Phobius"/>
    </source>
</evidence>
<feature type="transmembrane region" description="Helical" evidence="7">
    <location>
        <begin position="115"/>
        <end position="134"/>
    </location>
</feature>
<dbReference type="PANTHER" id="PTHR30347">
    <property type="entry name" value="POTASSIUM CHANNEL RELATED"/>
    <property type="match status" value="1"/>
</dbReference>
<dbReference type="Gene3D" id="1.10.287.1260">
    <property type="match status" value="1"/>
</dbReference>
<dbReference type="SUPFAM" id="SSF82689">
    <property type="entry name" value="Mechanosensitive channel protein MscS (YggB), C-terminal domain"/>
    <property type="match status" value="1"/>
</dbReference>
<dbReference type="InterPro" id="IPR011014">
    <property type="entry name" value="MscS_channel_TM-2"/>
</dbReference>
<accession>A0A5C6UQ95</accession>
<evidence type="ECO:0000256" key="3">
    <source>
        <dbReference type="ARBA" id="ARBA00022475"/>
    </source>
</evidence>
<keyword evidence="6 7" id="KW-0472">Membrane</keyword>
<comment type="similarity">
    <text evidence="2">Belongs to the MscS (TC 1.A.23) family.</text>
</comment>
<dbReference type="InterPro" id="IPR023408">
    <property type="entry name" value="MscS_beta-dom_sf"/>
</dbReference>
<evidence type="ECO:0000256" key="5">
    <source>
        <dbReference type="ARBA" id="ARBA00022989"/>
    </source>
</evidence>
<feature type="transmembrane region" description="Helical" evidence="7">
    <location>
        <begin position="17"/>
        <end position="38"/>
    </location>
</feature>
<evidence type="ECO:0000313" key="11">
    <source>
        <dbReference type="Proteomes" id="UP000321129"/>
    </source>
</evidence>
<evidence type="ECO:0000313" key="10">
    <source>
        <dbReference type="EMBL" id="TXC74361.1"/>
    </source>
</evidence>
<dbReference type="Pfam" id="PF21082">
    <property type="entry name" value="MS_channel_3rd"/>
    <property type="match status" value="1"/>
</dbReference>
<dbReference type="SUPFAM" id="SSF50182">
    <property type="entry name" value="Sm-like ribonucleoproteins"/>
    <property type="match status" value="1"/>
</dbReference>
<dbReference type="InterPro" id="IPR011066">
    <property type="entry name" value="MscS_channel_C_sf"/>
</dbReference>
<feature type="transmembrane region" description="Helical" evidence="7">
    <location>
        <begin position="198"/>
        <end position="216"/>
    </location>
</feature>
<evidence type="ECO:0000259" key="8">
    <source>
        <dbReference type="Pfam" id="PF00924"/>
    </source>
</evidence>
<dbReference type="GO" id="GO:0008381">
    <property type="term" value="F:mechanosensitive monoatomic ion channel activity"/>
    <property type="evidence" value="ECO:0007669"/>
    <property type="project" value="UniProtKB-ARBA"/>
</dbReference>
<evidence type="ECO:0000256" key="2">
    <source>
        <dbReference type="ARBA" id="ARBA00008017"/>
    </source>
</evidence>
<dbReference type="OrthoDB" id="9799209at2"/>
<feature type="transmembrane region" description="Helical" evidence="7">
    <location>
        <begin position="85"/>
        <end position="103"/>
    </location>
</feature>
<dbReference type="InterPro" id="IPR049278">
    <property type="entry name" value="MS_channel_C"/>
</dbReference>
<comment type="subcellular location">
    <subcellularLocation>
        <location evidence="1">Cell membrane</location>
        <topology evidence="1">Multi-pass membrane protein</topology>
    </subcellularLocation>
</comment>
<dbReference type="EMBL" id="VOPY01000001">
    <property type="protein sequence ID" value="TXC74361.1"/>
    <property type="molecule type" value="Genomic_DNA"/>
</dbReference>
<protein>
    <submittedName>
        <fullName evidence="10">Mechanosensitive ion channel</fullName>
    </submittedName>
</protein>
<keyword evidence="5 7" id="KW-1133">Transmembrane helix</keyword>
<dbReference type="Pfam" id="PF00924">
    <property type="entry name" value="MS_channel_2nd"/>
    <property type="match status" value="1"/>
</dbReference>
<keyword evidence="3" id="KW-1003">Cell membrane</keyword>